<reference evidence="1" key="1">
    <citation type="journal article" date="2022" name="Int. J. Mol. Sci.">
        <title>Draft Genome of Tanacetum Coccineum: Genomic Comparison of Closely Related Tanacetum-Family Plants.</title>
        <authorList>
            <person name="Yamashiro T."/>
            <person name="Shiraishi A."/>
            <person name="Nakayama K."/>
            <person name="Satake H."/>
        </authorList>
    </citation>
    <scope>NUCLEOTIDE SEQUENCE</scope>
</reference>
<dbReference type="Gene3D" id="3.30.70.270">
    <property type="match status" value="1"/>
</dbReference>
<sequence length="457" mass="54240">MQEHEEHLKLILELLKKEELYAKFSKCEFWIPKVQFLGHVIDSKGIHVDPAKIEYIKYWASLKTPTEILIMEYLVNISKRRAFWSLNEDILKITILTTNTPYPLRKIRHIRACTHQIPQRKEDQYAVSSEAQYAVLEIMTKVIKGEFEKLEDLNNEDVSLTCDTSLEVFNNEFNRMSGIDDDLFTYEVEVANISCDSNKDNDLEQRMSHEADDDMGYDPSDVSFTKWIDTNIFDFETPMCKAFNKFNYLLQIDSDLLTKDIEGYKTYEEFKDDWIYEWNKDVPWVNEKPWIDTGVWTEPKPNNGYCNRGNLPGDYIVQNFLHYQDYELYDALIDCELKEQALRNKAIMEGSISDDESSNDGWRRWESHEITYHDHDEIEYENETHDKRQELCEAHELPVCNMRRFKMIKYSFGQDEEYVAVKEDEYDDLAKTSDDACRAYHEIFCLMNEGWMVTRAE</sequence>
<gene>
    <name evidence="1" type="ORF">Tco_1017480</name>
</gene>
<dbReference type="PANTHER" id="PTHR37984:SF5">
    <property type="entry name" value="PROTEIN NYNRIN-LIKE"/>
    <property type="match status" value="1"/>
</dbReference>
<evidence type="ECO:0000313" key="2">
    <source>
        <dbReference type="Proteomes" id="UP001151760"/>
    </source>
</evidence>
<dbReference type="EMBL" id="BQNB010017677">
    <property type="protein sequence ID" value="GJT66000.1"/>
    <property type="molecule type" value="Genomic_DNA"/>
</dbReference>
<accession>A0ABQ5FSV1</accession>
<dbReference type="InterPro" id="IPR043502">
    <property type="entry name" value="DNA/RNA_pol_sf"/>
</dbReference>
<dbReference type="PANTHER" id="PTHR37984">
    <property type="entry name" value="PROTEIN CBG26694"/>
    <property type="match status" value="1"/>
</dbReference>
<keyword evidence="2" id="KW-1185">Reference proteome</keyword>
<reference evidence="1" key="2">
    <citation type="submission" date="2022-01" db="EMBL/GenBank/DDBJ databases">
        <authorList>
            <person name="Yamashiro T."/>
            <person name="Shiraishi A."/>
            <person name="Satake H."/>
            <person name="Nakayama K."/>
        </authorList>
    </citation>
    <scope>NUCLEOTIDE SEQUENCE</scope>
</reference>
<organism evidence="1 2">
    <name type="scientific">Tanacetum coccineum</name>
    <dbReference type="NCBI Taxonomy" id="301880"/>
    <lineage>
        <taxon>Eukaryota</taxon>
        <taxon>Viridiplantae</taxon>
        <taxon>Streptophyta</taxon>
        <taxon>Embryophyta</taxon>
        <taxon>Tracheophyta</taxon>
        <taxon>Spermatophyta</taxon>
        <taxon>Magnoliopsida</taxon>
        <taxon>eudicotyledons</taxon>
        <taxon>Gunneridae</taxon>
        <taxon>Pentapetalae</taxon>
        <taxon>asterids</taxon>
        <taxon>campanulids</taxon>
        <taxon>Asterales</taxon>
        <taxon>Asteraceae</taxon>
        <taxon>Asteroideae</taxon>
        <taxon>Anthemideae</taxon>
        <taxon>Anthemidinae</taxon>
        <taxon>Tanacetum</taxon>
    </lineage>
</organism>
<protein>
    <recommendedName>
        <fullName evidence="3">Reverse transcriptase domain-containing protein</fullName>
    </recommendedName>
</protein>
<dbReference type="InterPro" id="IPR050951">
    <property type="entry name" value="Retrovirus_Pol_polyprotein"/>
</dbReference>
<dbReference type="Proteomes" id="UP001151760">
    <property type="component" value="Unassembled WGS sequence"/>
</dbReference>
<dbReference type="InterPro" id="IPR043128">
    <property type="entry name" value="Rev_trsase/Diguanyl_cyclase"/>
</dbReference>
<name>A0ABQ5FSV1_9ASTR</name>
<comment type="caution">
    <text evidence="1">The sequence shown here is derived from an EMBL/GenBank/DDBJ whole genome shotgun (WGS) entry which is preliminary data.</text>
</comment>
<evidence type="ECO:0008006" key="3">
    <source>
        <dbReference type="Google" id="ProtNLM"/>
    </source>
</evidence>
<dbReference type="SUPFAM" id="SSF56672">
    <property type="entry name" value="DNA/RNA polymerases"/>
    <property type="match status" value="1"/>
</dbReference>
<evidence type="ECO:0000313" key="1">
    <source>
        <dbReference type="EMBL" id="GJT66000.1"/>
    </source>
</evidence>
<proteinExistence type="predicted"/>